<keyword evidence="1" id="KW-1133">Transmembrane helix</keyword>
<reference evidence="4 5" key="1">
    <citation type="submission" date="2014-12" db="EMBL/GenBank/DDBJ databases">
        <title>Draft genome sequence of Paenibacillus kamchatkensis strain B-2647.</title>
        <authorList>
            <person name="Karlyshev A.V."/>
            <person name="Kudryashova E.B."/>
        </authorList>
    </citation>
    <scope>NUCLEOTIDE SEQUENCE [LARGE SCALE GENOMIC DNA]</scope>
    <source>
        <strain evidence="4 5">VKM B-2647</strain>
    </source>
</reference>
<evidence type="ECO:0000259" key="3">
    <source>
        <dbReference type="Pfam" id="PF23357"/>
    </source>
</evidence>
<protein>
    <submittedName>
        <fullName evidence="4">ABC transporter</fullName>
    </submittedName>
</protein>
<proteinExistence type="predicted"/>
<feature type="domain" description="DUF7088" evidence="3">
    <location>
        <begin position="40"/>
        <end position="113"/>
    </location>
</feature>
<organism evidence="4 5">
    <name type="scientific">Gordoniibacillus kamchatkensis</name>
    <dbReference type="NCBI Taxonomy" id="1590651"/>
    <lineage>
        <taxon>Bacteria</taxon>
        <taxon>Bacillati</taxon>
        <taxon>Bacillota</taxon>
        <taxon>Bacilli</taxon>
        <taxon>Bacillales</taxon>
        <taxon>Paenibacillaceae</taxon>
        <taxon>Gordoniibacillus</taxon>
    </lineage>
</organism>
<sequence>MNKWIKRSNAVVLSLAAIGIFIVLTLFLHSVKGFQLDLTKNKNFSLSEQTISTLKNLNQDVKIIAFTNPSSADPFITRQVSDLANEYKQRSSHITFEEHDILKEPSVAQQYQITDGSGVVLFISGDNRKEVSYYQMFNSQQDGSYSFSGEAQFTQALISLTSKTKHPVYFLSGHGEIPLSQMNVFQSALEGSNYEVKDLNLLRDGKIPDDAEILFIVGPQTDLSDKEAQLVGDYLKNKGRLFFSFGFNKDMATSWKNIDSLLNTYGIQDQHAIAIDTSRTSLGDPLTIVPEFGSHEITDKLQANGLLTLITQAITMKNDPNNATYDASVLLKSTDKAYGETNIADLLKSKTTNDANDIKGPLNLAYAVSTKDGSKPKAIVIGGFSFLHDQVIGQQGNRDFALNSVNWLDEQKDQVTIRPRQGDAYQQVTLMPSQANTIFIFTIVLLPLLFLLIGGWIWWRRRKG</sequence>
<feature type="domain" description="ABC-type uncharacterised transport system" evidence="2">
    <location>
        <begin position="167"/>
        <end position="403"/>
    </location>
</feature>
<comment type="caution">
    <text evidence="4">The sequence shown here is derived from an EMBL/GenBank/DDBJ whole genome shotgun (WGS) entry which is preliminary data.</text>
</comment>
<keyword evidence="1" id="KW-0472">Membrane</keyword>
<keyword evidence="5" id="KW-1185">Reference proteome</keyword>
<dbReference type="Proteomes" id="UP000031967">
    <property type="component" value="Unassembled WGS sequence"/>
</dbReference>
<dbReference type="EMBL" id="JXAK01000092">
    <property type="protein sequence ID" value="KIL37839.1"/>
    <property type="molecule type" value="Genomic_DNA"/>
</dbReference>
<dbReference type="Gene3D" id="3.40.30.10">
    <property type="entry name" value="Glutaredoxin"/>
    <property type="match status" value="1"/>
</dbReference>
<evidence type="ECO:0000259" key="2">
    <source>
        <dbReference type="Pfam" id="PF09822"/>
    </source>
</evidence>
<dbReference type="InterPro" id="IPR019196">
    <property type="entry name" value="ABC_transp_unknown"/>
</dbReference>
<dbReference type="RefSeq" id="WP_041052317.1">
    <property type="nucleotide sequence ID" value="NZ_JXAK01000092.1"/>
</dbReference>
<dbReference type="InterPro" id="IPR055396">
    <property type="entry name" value="DUF7088"/>
</dbReference>
<keyword evidence="1" id="KW-0812">Transmembrane</keyword>
<evidence type="ECO:0000313" key="4">
    <source>
        <dbReference type="EMBL" id="KIL37839.1"/>
    </source>
</evidence>
<gene>
    <name evidence="4" type="ORF">SD70_30365</name>
</gene>
<accession>A0ABR5A9Z3</accession>
<evidence type="ECO:0000313" key="5">
    <source>
        <dbReference type="Proteomes" id="UP000031967"/>
    </source>
</evidence>
<feature type="transmembrane region" description="Helical" evidence="1">
    <location>
        <begin position="438"/>
        <end position="459"/>
    </location>
</feature>
<name>A0ABR5A9Z3_9BACL</name>
<dbReference type="Pfam" id="PF09822">
    <property type="entry name" value="ABC_transp_aux"/>
    <property type="match status" value="1"/>
</dbReference>
<evidence type="ECO:0000256" key="1">
    <source>
        <dbReference type="SAM" id="Phobius"/>
    </source>
</evidence>
<dbReference type="Pfam" id="PF23357">
    <property type="entry name" value="DUF7088"/>
    <property type="match status" value="1"/>
</dbReference>